<dbReference type="GeneID" id="30207610"/>
<reference evidence="3" key="4">
    <citation type="submission" date="2024-02" db="EMBL/GenBank/DDBJ databases">
        <title>Comparative genomics of Cryptococcus and Kwoniella reveals pathogenesis evolution and contrasting modes of karyotype evolution via chromosome fusion or intercentromeric recombination.</title>
        <authorList>
            <person name="Coelho M.A."/>
            <person name="David-Palma M."/>
            <person name="Shea T."/>
            <person name="Bowers K."/>
            <person name="McGinley-Smith S."/>
            <person name="Mohammad A.W."/>
            <person name="Gnirke A."/>
            <person name="Yurkov A.M."/>
            <person name="Nowrousian M."/>
            <person name="Sun S."/>
            <person name="Cuomo C.A."/>
            <person name="Heitman J."/>
        </authorList>
    </citation>
    <scope>NUCLEOTIDE SEQUENCE</scope>
    <source>
        <strain evidence="3">CBS 10118</strain>
    </source>
</reference>
<dbReference type="OrthoDB" id="2558794at2759"/>
<dbReference type="AlphaFoldDB" id="A0A1B9GBF1"/>
<sequence>MFARSALRTTAMASRSMVARQQMARRSYTVPTYDQQIKAFFKARPVPVDVYPILAITVMMCSYASYMLTKHIKEDHDHVRWGPGMGGVKFQLPGSQ</sequence>
<protein>
    <submittedName>
        <fullName evidence="2">Uncharacterized protein</fullName>
    </submittedName>
</protein>
<reference evidence="2" key="3">
    <citation type="submission" date="2014-01" db="EMBL/GenBank/DDBJ databases">
        <title>Evolution of pathogenesis and genome organization in the Tremellales.</title>
        <authorList>
            <person name="Cuomo C."/>
            <person name="Litvintseva A."/>
            <person name="Heitman J."/>
            <person name="Chen Y."/>
            <person name="Sun S."/>
            <person name="Springer D."/>
            <person name="Dromer F."/>
            <person name="Young S."/>
            <person name="Zeng Q."/>
            <person name="Chapman S."/>
            <person name="Gujja S."/>
            <person name="Saif S."/>
            <person name="Birren B."/>
        </authorList>
    </citation>
    <scope>NUCLEOTIDE SEQUENCE</scope>
    <source>
        <strain evidence="2">CBS 10118</strain>
    </source>
</reference>
<feature type="transmembrane region" description="Helical" evidence="1">
    <location>
        <begin position="50"/>
        <end position="68"/>
    </location>
</feature>
<dbReference type="EMBL" id="CP144542">
    <property type="protein sequence ID" value="WVW82494.1"/>
    <property type="molecule type" value="Genomic_DNA"/>
</dbReference>
<keyword evidence="1" id="KW-1133">Transmembrane helix</keyword>
<evidence type="ECO:0000313" key="3">
    <source>
        <dbReference type="EMBL" id="WVW82494.1"/>
    </source>
</evidence>
<keyword evidence="1" id="KW-0812">Transmembrane</keyword>
<dbReference type="EMBL" id="KI894019">
    <property type="protein sequence ID" value="OCF28352.1"/>
    <property type="molecule type" value="Genomic_DNA"/>
</dbReference>
<gene>
    <name evidence="2" type="ORF">I302_03211</name>
    <name evidence="3" type="ORF">I302_104505</name>
</gene>
<reference evidence="3" key="2">
    <citation type="submission" date="2013-07" db="EMBL/GenBank/DDBJ databases">
        <authorList>
            <consortium name="The Broad Institute Genome Sequencing Platform"/>
            <person name="Cuomo C."/>
            <person name="Litvintseva A."/>
            <person name="Chen Y."/>
            <person name="Heitman J."/>
            <person name="Sun S."/>
            <person name="Springer D."/>
            <person name="Dromer F."/>
            <person name="Young S.K."/>
            <person name="Zeng Q."/>
            <person name="Gargeya S."/>
            <person name="Fitzgerald M."/>
            <person name="Abouelleil A."/>
            <person name="Alvarado L."/>
            <person name="Berlin A.M."/>
            <person name="Chapman S.B."/>
            <person name="Dewar J."/>
            <person name="Goldberg J."/>
            <person name="Griggs A."/>
            <person name="Gujja S."/>
            <person name="Hansen M."/>
            <person name="Howarth C."/>
            <person name="Imamovic A."/>
            <person name="Larimer J."/>
            <person name="McCowan C."/>
            <person name="Murphy C."/>
            <person name="Pearson M."/>
            <person name="Priest M."/>
            <person name="Roberts A."/>
            <person name="Saif S."/>
            <person name="Shea T."/>
            <person name="Sykes S."/>
            <person name="Wortman J."/>
            <person name="Nusbaum C."/>
            <person name="Birren B."/>
        </authorList>
    </citation>
    <scope>NUCLEOTIDE SEQUENCE</scope>
    <source>
        <strain evidence="3">CBS 10118</strain>
    </source>
</reference>
<accession>A0A1B9GBF1</accession>
<evidence type="ECO:0000313" key="4">
    <source>
        <dbReference type="Proteomes" id="UP000092730"/>
    </source>
</evidence>
<dbReference type="KEGG" id="kbi:30207610"/>
<organism evidence="2">
    <name type="scientific">Kwoniella bestiolae CBS 10118</name>
    <dbReference type="NCBI Taxonomy" id="1296100"/>
    <lineage>
        <taxon>Eukaryota</taxon>
        <taxon>Fungi</taxon>
        <taxon>Dikarya</taxon>
        <taxon>Basidiomycota</taxon>
        <taxon>Agaricomycotina</taxon>
        <taxon>Tremellomycetes</taxon>
        <taxon>Tremellales</taxon>
        <taxon>Cryptococcaceae</taxon>
        <taxon>Kwoniella</taxon>
    </lineage>
</organism>
<evidence type="ECO:0000256" key="1">
    <source>
        <dbReference type="SAM" id="Phobius"/>
    </source>
</evidence>
<dbReference type="RefSeq" id="XP_019049422.1">
    <property type="nucleotide sequence ID" value="XM_019189860.1"/>
</dbReference>
<keyword evidence="1" id="KW-0472">Membrane</keyword>
<evidence type="ECO:0000313" key="2">
    <source>
        <dbReference type="EMBL" id="OCF28352.1"/>
    </source>
</evidence>
<reference evidence="2" key="1">
    <citation type="submission" date="2013-07" db="EMBL/GenBank/DDBJ databases">
        <title>The Genome Sequence of Cryptococcus bestiolae CBS10118.</title>
        <authorList>
            <consortium name="The Broad Institute Genome Sequencing Platform"/>
            <person name="Cuomo C."/>
            <person name="Litvintseva A."/>
            <person name="Chen Y."/>
            <person name="Heitman J."/>
            <person name="Sun S."/>
            <person name="Springer D."/>
            <person name="Dromer F."/>
            <person name="Young S.K."/>
            <person name="Zeng Q."/>
            <person name="Gargeya S."/>
            <person name="Fitzgerald M."/>
            <person name="Abouelleil A."/>
            <person name="Alvarado L."/>
            <person name="Berlin A.M."/>
            <person name="Chapman S.B."/>
            <person name="Dewar J."/>
            <person name="Goldberg J."/>
            <person name="Griggs A."/>
            <person name="Gujja S."/>
            <person name="Hansen M."/>
            <person name="Howarth C."/>
            <person name="Imamovic A."/>
            <person name="Larimer J."/>
            <person name="McCowan C."/>
            <person name="Murphy C."/>
            <person name="Pearson M."/>
            <person name="Priest M."/>
            <person name="Roberts A."/>
            <person name="Saif S."/>
            <person name="Shea T."/>
            <person name="Sykes S."/>
            <person name="Wortman J."/>
            <person name="Nusbaum C."/>
            <person name="Birren B."/>
        </authorList>
    </citation>
    <scope>NUCLEOTIDE SEQUENCE [LARGE SCALE GENOMIC DNA]</scope>
    <source>
        <strain evidence="2">CBS 10118</strain>
    </source>
</reference>
<name>A0A1B9GBF1_9TREE</name>
<proteinExistence type="predicted"/>
<dbReference type="Proteomes" id="UP000092730">
    <property type="component" value="Chromosome 2"/>
</dbReference>
<keyword evidence="4" id="KW-1185">Reference proteome</keyword>
<dbReference type="VEuPathDB" id="FungiDB:I302_03211"/>